<accession>A0A8S9TL23</accession>
<organism evidence="1 2">
    <name type="scientific">Phytophthora infestans</name>
    <name type="common">Potato late blight agent</name>
    <name type="synonym">Botrytis infestans</name>
    <dbReference type="NCBI Taxonomy" id="4787"/>
    <lineage>
        <taxon>Eukaryota</taxon>
        <taxon>Sar</taxon>
        <taxon>Stramenopiles</taxon>
        <taxon>Oomycota</taxon>
        <taxon>Peronosporomycetes</taxon>
        <taxon>Peronosporales</taxon>
        <taxon>Peronosporaceae</taxon>
        <taxon>Phytophthora</taxon>
    </lineage>
</organism>
<sequence>MRGGSMKSWLAGSHLELGLKAVPRSRQQLIGQMQCKFLRLGKSLYLEATTDTAARLVESLSSLWASGRRARVDLCGIFDHRVWARSLEVSRRLLPIDATTFNWVLKLFLDVGVPPQSMLAAIITIWKKHAISPRAGKDQLRVRGLLPNLVDLCDGYHGSTRHITEWKRRHRRYGLFRRVKSELLNFRTLVAGNSNLKTRHDKTKHPRCVT</sequence>
<protein>
    <submittedName>
        <fullName evidence="1">Uncharacterized protein</fullName>
    </submittedName>
</protein>
<dbReference type="Proteomes" id="UP000704712">
    <property type="component" value="Unassembled WGS sequence"/>
</dbReference>
<reference evidence="1" key="1">
    <citation type="submission" date="2020-03" db="EMBL/GenBank/DDBJ databases">
        <title>Hybrid Assembly of Korean Phytophthora infestans isolates.</title>
        <authorList>
            <person name="Prokchorchik M."/>
            <person name="Lee Y."/>
            <person name="Seo J."/>
            <person name="Cho J.-H."/>
            <person name="Park Y.-E."/>
            <person name="Jang D.-C."/>
            <person name="Im J.-S."/>
            <person name="Choi J.-G."/>
            <person name="Park H.-J."/>
            <person name="Lee G.-B."/>
            <person name="Lee Y.-G."/>
            <person name="Hong S.-Y."/>
            <person name="Cho K."/>
            <person name="Sohn K.H."/>
        </authorList>
    </citation>
    <scope>NUCLEOTIDE SEQUENCE</scope>
    <source>
        <strain evidence="1">KR_2_A2</strain>
    </source>
</reference>
<gene>
    <name evidence="1" type="ORF">GN958_ATG23379</name>
</gene>
<name>A0A8S9TL23_PHYIN</name>
<dbReference type="EMBL" id="JAACNO010003269">
    <property type="protein sequence ID" value="KAF4127399.1"/>
    <property type="molecule type" value="Genomic_DNA"/>
</dbReference>
<comment type="caution">
    <text evidence="1">The sequence shown here is derived from an EMBL/GenBank/DDBJ whole genome shotgun (WGS) entry which is preliminary data.</text>
</comment>
<evidence type="ECO:0000313" key="2">
    <source>
        <dbReference type="Proteomes" id="UP000704712"/>
    </source>
</evidence>
<dbReference type="AlphaFoldDB" id="A0A8S9TL23"/>
<proteinExistence type="predicted"/>
<evidence type="ECO:0000313" key="1">
    <source>
        <dbReference type="EMBL" id="KAF4127399.1"/>
    </source>
</evidence>